<evidence type="ECO:0000256" key="4">
    <source>
        <dbReference type="ARBA" id="ARBA00022806"/>
    </source>
</evidence>
<dbReference type="Pfam" id="PF21530">
    <property type="entry name" value="Pif1_2B_dom"/>
    <property type="match status" value="1"/>
</dbReference>
<dbReference type="PANTHER" id="PTHR47642">
    <property type="entry name" value="ATP-DEPENDENT DNA HELICASE"/>
    <property type="match status" value="1"/>
</dbReference>
<dbReference type="SUPFAM" id="SSF52540">
    <property type="entry name" value="P-loop containing nucleoside triphosphate hydrolases"/>
    <property type="match status" value="2"/>
</dbReference>
<evidence type="ECO:0000256" key="6">
    <source>
        <dbReference type="ARBA" id="ARBA00023125"/>
    </source>
</evidence>
<evidence type="ECO:0000256" key="2">
    <source>
        <dbReference type="ARBA" id="ARBA00022763"/>
    </source>
</evidence>
<protein>
    <recommendedName>
        <fullName evidence="9">AAA+ ATPase domain-containing protein</fullName>
    </recommendedName>
</protein>
<evidence type="ECO:0000313" key="11">
    <source>
        <dbReference type="Proteomes" id="UP000178684"/>
    </source>
</evidence>
<keyword evidence="5" id="KW-0067">ATP-binding</keyword>
<sequence length="520" mass="58150">MTQSEALSILKTGANVFLTGEPGAGKTYVVDAYASYLRERGIEPAITASTGIAATHLGGMTIHSWSGLGIKKKLDRYDLDRLASSEFIVKRVGRAKVLIIDEVSMLSAESISMLDAVCREVRRRPEPFGGLQIVFVGDFFQLPPVVRRGDDSEESILPERTIVRFAYDAPAWLEANPVVCYISEQHRQTDDGFLSILSSIRRDEFNEVHLSQIGSRIVEAHDAPEYAPKLFSHNADVDKINSEMLDKISAQEKIFGMSSSGNDRIIESLKKGCLSPERLVLKIGAKIMFTKNNVKEGFVNGTLGEVTGFETSGYPVVKTRSGRKILVREAEWSVEENGKIRATIAQLPLRLAWAMTVHKSQGMSLEEAVMDLSSVFEYGQGYVALSRVRTLAGLYLLGWNERTFRVHPEILEKDESFRQASEEARESFEKISDEDLRKIHENFIKASGGKNITIGEKVKSRLDKIREAYPNAYRPWPKDSDEKLTELFSGKTPLKELAKIFGRQAGAIRSRLVKLNLLEE</sequence>
<dbReference type="Pfam" id="PF05970">
    <property type="entry name" value="PIF1"/>
    <property type="match status" value="1"/>
</dbReference>
<dbReference type="GO" id="GO:0003678">
    <property type="term" value="F:DNA helicase activity"/>
    <property type="evidence" value="ECO:0007669"/>
    <property type="project" value="InterPro"/>
</dbReference>
<keyword evidence="3" id="KW-0378">Hydrolase</keyword>
<evidence type="ECO:0000256" key="5">
    <source>
        <dbReference type="ARBA" id="ARBA00022840"/>
    </source>
</evidence>
<accession>A0A1F5X309</accession>
<dbReference type="InterPro" id="IPR003593">
    <property type="entry name" value="AAA+_ATPase"/>
</dbReference>
<evidence type="ECO:0000256" key="3">
    <source>
        <dbReference type="ARBA" id="ARBA00022801"/>
    </source>
</evidence>
<keyword evidence="1" id="KW-0547">Nucleotide-binding</keyword>
<dbReference type="InterPro" id="IPR027417">
    <property type="entry name" value="P-loop_NTPase"/>
</dbReference>
<dbReference type="AlphaFoldDB" id="A0A1F5X309"/>
<dbReference type="InterPro" id="IPR010285">
    <property type="entry name" value="DNA_helicase_pif1-like_DEAD"/>
</dbReference>
<dbReference type="InterPro" id="IPR051055">
    <property type="entry name" value="PIF1_helicase"/>
</dbReference>
<keyword evidence="7" id="KW-0234">DNA repair</keyword>
<dbReference type="CDD" id="cd18809">
    <property type="entry name" value="SF1_C_RecD"/>
    <property type="match status" value="1"/>
</dbReference>
<proteinExistence type="predicted"/>
<dbReference type="InterPro" id="IPR049163">
    <property type="entry name" value="Pif1-like_2B_dom"/>
</dbReference>
<dbReference type="GO" id="GO:0006281">
    <property type="term" value="P:DNA repair"/>
    <property type="evidence" value="ECO:0007669"/>
    <property type="project" value="InterPro"/>
</dbReference>
<evidence type="ECO:0000256" key="1">
    <source>
        <dbReference type="ARBA" id="ARBA00022741"/>
    </source>
</evidence>
<keyword evidence="6" id="KW-0238">DNA-binding</keyword>
<keyword evidence="8" id="KW-0413">Isomerase</keyword>
<dbReference type="EMBL" id="MFIE01000023">
    <property type="protein sequence ID" value="OGF82279.1"/>
    <property type="molecule type" value="Genomic_DNA"/>
</dbReference>
<keyword evidence="4" id="KW-0347">Helicase</keyword>
<comment type="caution">
    <text evidence="10">The sequence shown here is derived from an EMBL/GenBank/DDBJ whole genome shotgun (WGS) entry which is preliminary data.</text>
</comment>
<reference evidence="10 11" key="1">
    <citation type="journal article" date="2016" name="Nat. Commun.">
        <title>Thousands of microbial genomes shed light on interconnected biogeochemical processes in an aquifer system.</title>
        <authorList>
            <person name="Anantharaman K."/>
            <person name="Brown C.T."/>
            <person name="Hug L.A."/>
            <person name="Sharon I."/>
            <person name="Castelle C.J."/>
            <person name="Probst A.J."/>
            <person name="Thomas B.C."/>
            <person name="Singh A."/>
            <person name="Wilkins M.J."/>
            <person name="Karaoz U."/>
            <person name="Brodie E.L."/>
            <person name="Williams K.H."/>
            <person name="Hubbard S.S."/>
            <person name="Banfield J.F."/>
        </authorList>
    </citation>
    <scope>NUCLEOTIDE SEQUENCE [LARGE SCALE GENOMIC DNA]</scope>
</reference>
<dbReference type="SMART" id="SM00382">
    <property type="entry name" value="AAA"/>
    <property type="match status" value="1"/>
</dbReference>
<evidence type="ECO:0000256" key="8">
    <source>
        <dbReference type="ARBA" id="ARBA00023235"/>
    </source>
</evidence>
<dbReference type="PANTHER" id="PTHR47642:SF5">
    <property type="entry name" value="ATP-DEPENDENT DNA HELICASE"/>
    <property type="match status" value="1"/>
</dbReference>
<gene>
    <name evidence="10" type="ORF">A3B18_02975</name>
</gene>
<dbReference type="Proteomes" id="UP000178684">
    <property type="component" value="Unassembled WGS sequence"/>
</dbReference>
<organism evidence="10 11">
    <name type="scientific">Candidatus Giovannonibacteria bacterium RIFCSPLOWO2_01_FULL_46_13</name>
    <dbReference type="NCBI Taxonomy" id="1798352"/>
    <lineage>
        <taxon>Bacteria</taxon>
        <taxon>Candidatus Giovannoniibacteriota</taxon>
    </lineage>
</organism>
<name>A0A1F5X309_9BACT</name>
<feature type="domain" description="AAA+ ATPase" evidence="9">
    <location>
        <begin position="12"/>
        <end position="159"/>
    </location>
</feature>
<dbReference type="GO" id="GO:0000723">
    <property type="term" value="P:telomere maintenance"/>
    <property type="evidence" value="ECO:0007669"/>
    <property type="project" value="InterPro"/>
</dbReference>
<keyword evidence="2" id="KW-0227">DNA damage</keyword>
<dbReference type="CDD" id="cd18037">
    <property type="entry name" value="DEXSc_Pif1_like"/>
    <property type="match status" value="1"/>
</dbReference>
<evidence type="ECO:0000259" key="9">
    <source>
        <dbReference type="SMART" id="SM00382"/>
    </source>
</evidence>
<dbReference type="Gene3D" id="3.40.50.300">
    <property type="entry name" value="P-loop containing nucleotide triphosphate hydrolases"/>
    <property type="match status" value="2"/>
</dbReference>
<evidence type="ECO:0000256" key="7">
    <source>
        <dbReference type="ARBA" id="ARBA00023204"/>
    </source>
</evidence>
<evidence type="ECO:0000313" key="10">
    <source>
        <dbReference type="EMBL" id="OGF82279.1"/>
    </source>
</evidence>